<keyword evidence="5" id="KW-1185">Reference proteome</keyword>
<keyword evidence="1" id="KW-0560">Oxidoreductase</keyword>
<feature type="domain" description="D-isomer specific 2-hydroxyacid dehydrogenase NAD-binding" evidence="3">
    <location>
        <begin position="100"/>
        <end position="282"/>
    </location>
</feature>
<dbReference type="GO" id="GO:0051287">
    <property type="term" value="F:NAD binding"/>
    <property type="evidence" value="ECO:0007669"/>
    <property type="project" value="InterPro"/>
</dbReference>
<dbReference type="PANTHER" id="PTHR43333:SF1">
    <property type="entry name" value="D-ISOMER SPECIFIC 2-HYDROXYACID DEHYDROGENASE NAD-BINDING DOMAIN-CONTAINING PROTEIN"/>
    <property type="match status" value="1"/>
</dbReference>
<evidence type="ECO:0000313" key="5">
    <source>
        <dbReference type="Proteomes" id="UP000326354"/>
    </source>
</evidence>
<dbReference type="KEGG" id="uam:UABAM_00279"/>
<dbReference type="Pfam" id="PF02826">
    <property type="entry name" value="2-Hacid_dh_C"/>
    <property type="match status" value="1"/>
</dbReference>
<name>A0A5S9F0W7_UABAM</name>
<dbReference type="RefSeq" id="WP_151966196.1">
    <property type="nucleotide sequence ID" value="NZ_JAZFBD010000073.1"/>
</dbReference>
<accession>A0A5S9F0W7</accession>
<evidence type="ECO:0000256" key="2">
    <source>
        <dbReference type="ARBA" id="ARBA00023027"/>
    </source>
</evidence>
<dbReference type="InterPro" id="IPR036291">
    <property type="entry name" value="NAD(P)-bd_dom_sf"/>
</dbReference>
<evidence type="ECO:0000256" key="1">
    <source>
        <dbReference type="ARBA" id="ARBA00023002"/>
    </source>
</evidence>
<dbReference type="InterPro" id="IPR006140">
    <property type="entry name" value="D-isomer_DH_NAD-bd"/>
</dbReference>
<dbReference type="Proteomes" id="UP000326354">
    <property type="component" value="Chromosome"/>
</dbReference>
<evidence type="ECO:0000313" key="4">
    <source>
        <dbReference type="EMBL" id="BBM81936.1"/>
    </source>
</evidence>
<dbReference type="GO" id="GO:0016491">
    <property type="term" value="F:oxidoreductase activity"/>
    <property type="evidence" value="ECO:0007669"/>
    <property type="project" value="UniProtKB-KW"/>
</dbReference>
<gene>
    <name evidence="4" type="ORF">UABAM_00279</name>
</gene>
<keyword evidence="2" id="KW-0520">NAD</keyword>
<dbReference type="PANTHER" id="PTHR43333">
    <property type="entry name" value="2-HACID_DH_C DOMAIN-CONTAINING PROTEIN"/>
    <property type="match status" value="1"/>
</dbReference>
<evidence type="ECO:0000259" key="3">
    <source>
        <dbReference type="Pfam" id="PF02826"/>
    </source>
</evidence>
<dbReference type="SUPFAM" id="SSF51735">
    <property type="entry name" value="NAD(P)-binding Rossmann-fold domains"/>
    <property type="match status" value="1"/>
</dbReference>
<protein>
    <submittedName>
        <fullName evidence="4">Phosphoglycerate dehydrogenase</fullName>
    </submittedName>
</protein>
<organism evidence="4 5">
    <name type="scientific">Uabimicrobium amorphum</name>
    <dbReference type="NCBI Taxonomy" id="2596890"/>
    <lineage>
        <taxon>Bacteria</taxon>
        <taxon>Pseudomonadati</taxon>
        <taxon>Planctomycetota</taxon>
        <taxon>Candidatus Uabimicrobiia</taxon>
        <taxon>Candidatus Uabimicrobiales</taxon>
        <taxon>Candidatus Uabimicrobiaceae</taxon>
        <taxon>Candidatus Uabimicrobium</taxon>
    </lineage>
</organism>
<proteinExistence type="predicted"/>
<dbReference type="OrthoDB" id="277029at2"/>
<dbReference type="AlphaFoldDB" id="A0A5S9F0W7"/>
<dbReference type="EMBL" id="AP019860">
    <property type="protein sequence ID" value="BBM81936.1"/>
    <property type="molecule type" value="Genomic_DNA"/>
</dbReference>
<dbReference type="Gene3D" id="3.40.50.720">
    <property type="entry name" value="NAD(P)-binding Rossmann-like Domain"/>
    <property type="match status" value="2"/>
</dbReference>
<reference evidence="4 5" key="1">
    <citation type="submission" date="2019-08" db="EMBL/GenBank/DDBJ databases">
        <title>Complete genome sequence of Candidatus Uab amorphum.</title>
        <authorList>
            <person name="Shiratori T."/>
            <person name="Suzuki S."/>
            <person name="Kakizawa Y."/>
            <person name="Ishida K."/>
        </authorList>
    </citation>
    <scope>NUCLEOTIDE SEQUENCE [LARGE SCALE GENOMIC DNA]</scope>
    <source>
        <strain evidence="4 5">SRT547</strain>
    </source>
</reference>
<sequence length="319" mass="35648">MSLRVHMLYKPEPVYHQHLMKILQENVDITFGLEPKATDYTILIGGRPSSSILKNSQNLHSLVIPFAGIPKETSSLLHNFPHIALHNIHHNAAITAEMAIALMLAATKKIVPIDRQFRNHDWQGRMISSPLLSGKNALILGYGAIGKRVANVCHALGMQVTALRRNSYPEDGDIKVRNIDMLDEALPQANVVMVCLPQTQKTTNLLCKKRLNLLPTQTVIVNIGRAAIINEKALFDALSDNKLCAGLDVWYNYPKEVTAQNFSPSNLPFRELENIVMSPHRAGRCDEVEFLRMEHIAQLVNVAANGDEMPNKIDINRGY</sequence>